<organism evidence="2 3">
    <name type="scientific">Nibrella viscosa</name>
    <dbReference type="NCBI Taxonomy" id="1084524"/>
    <lineage>
        <taxon>Bacteria</taxon>
        <taxon>Pseudomonadati</taxon>
        <taxon>Bacteroidota</taxon>
        <taxon>Cytophagia</taxon>
        <taxon>Cytophagales</taxon>
        <taxon>Spirosomataceae</taxon>
        <taxon>Nibrella</taxon>
    </lineage>
</organism>
<feature type="coiled-coil region" evidence="1">
    <location>
        <begin position="1"/>
        <end position="28"/>
    </location>
</feature>
<reference evidence="3" key="1">
    <citation type="journal article" date="2019" name="Int. J. Syst. Evol. Microbiol.">
        <title>The Global Catalogue of Microorganisms (GCM) 10K type strain sequencing project: providing services to taxonomists for standard genome sequencing and annotation.</title>
        <authorList>
            <consortium name="The Broad Institute Genomics Platform"/>
            <consortium name="The Broad Institute Genome Sequencing Center for Infectious Disease"/>
            <person name="Wu L."/>
            <person name="Ma J."/>
        </authorList>
    </citation>
    <scope>NUCLEOTIDE SEQUENCE [LARGE SCALE GENOMIC DNA]</scope>
    <source>
        <strain evidence="3">JCM 17925</strain>
    </source>
</reference>
<proteinExistence type="predicted"/>
<protein>
    <submittedName>
        <fullName evidence="2">Uncharacterized protein</fullName>
    </submittedName>
</protein>
<dbReference type="Proteomes" id="UP001500936">
    <property type="component" value="Unassembled WGS sequence"/>
</dbReference>
<comment type="caution">
    <text evidence="2">The sequence shown here is derived from an EMBL/GenBank/DDBJ whole genome shotgun (WGS) entry which is preliminary data.</text>
</comment>
<keyword evidence="3" id="KW-1185">Reference proteome</keyword>
<evidence type="ECO:0000256" key="1">
    <source>
        <dbReference type="SAM" id="Coils"/>
    </source>
</evidence>
<dbReference type="EMBL" id="BAABHB010000011">
    <property type="protein sequence ID" value="GAA4414463.1"/>
    <property type="molecule type" value="Genomic_DNA"/>
</dbReference>
<gene>
    <name evidence="2" type="ORF">GCM10023187_44010</name>
</gene>
<name>A0ABP8KRM3_9BACT</name>
<sequence length="67" mass="7794">MTALHNQLAAIQQQIDLLTESLLQLKQEVASRTVGNSRQEDPEKEIGIIRYRKLHGKDRQYSREFIS</sequence>
<evidence type="ECO:0000313" key="3">
    <source>
        <dbReference type="Proteomes" id="UP001500936"/>
    </source>
</evidence>
<dbReference type="RefSeq" id="WP_345270162.1">
    <property type="nucleotide sequence ID" value="NZ_BAABHB010000011.1"/>
</dbReference>
<evidence type="ECO:0000313" key="2">
    <source>
        <dbReference type="EMBL" id="GAA4414463.1"/>
    </source>
</evidence>
<accession>A0ABP8KRM3</accession>
<keyword evidence="1" id="KW-0175">Coiled coil</keyword>